<gene>
    <name evidence="1" type="ORF">EV03_1664</name>
</gene>
<proteinExistence type="predicted"/>
<dbReference type="Proteomes" id="UP000030392">
    <property type="component" value="Unassembled WGS sequence"/>
</dbReference>
<name>A0A0A2C3P9_PROMR</name>
<evidence type="ECO:0000313" key="2">
    <source>
        <dbReference type="Proteomes" id="UP000030392"/>
    </source>
</evidence>
<dbReference type="EMBL" id="JNAX01000015">
    <property type="protein sequence ID" value="KGG19284.1"/>
    <property type="molecule type" value="Genomic_DNA"/>
</dbReference>
<sequence length="77" mass="9066">MPFCTFSETARILGYSSRSTLYKVRKDGWLKHYEVSIQGKKYLDLHPKGHSPLDQHLKGILQWRPSNPIRKMNYMDA</sequence>
<evidence type="ECO:0000313" key="1">
    <source>
        <dbReference type="EMBL" id="KGG19284.1"/>
    </source>
</evidence>
<comment type="caution">
    <text evidence="1">The sequence shown here is derived from an EMBL/GenBank/DDBJ whole genome shotgun (WGS) entry which is preliminary data.</text>
</comment>
<dbReference type="RefSeq" id="WP_036906831.1">
    <property type="nucleotide sequence ID" value="NZ_CP138967.1"/>
</dbReference>
<dbReference type="AlphaFoldDB" id="A0A0A2C3P9"/>
<reference evidence="2" key="1">
    <citation type="journal article" date="2014" name="Sci. Data">
        <title>Genomes of diverse isolates of the marine cyanobacterium Prochlorococcus.</title>
        <authorList>
            <person name="Biller S."/>
            <person name="Berube P."/>
            <person name="Thompson J."/>
            <person name="Kelly L."/>
            <person name="Roggensack S."/>
            <person name="Awad L."/>
            <person name="Roache-Johnson K."/>
            <person name="Ding H."/>
            <person name="Giovannoni S.J."/>
            <person name="Moore L.R."/>
            <person name="Chisholm S.W."/>
        </authorList>
    </citation>
    <scope>NUCLEOTIDE SEQUENCE [LARGE SCALE GENOMIC DNA]</scope>
    <source>
        <strain evidence="2">PAC1</strain>
    </source>
</reference>
<accession>A0A0A2C3P9</accession>
<organism evidence="1 2">
    <name type="scientific">Prochlorococcus marinus str. PAC1</name>
    <dbReference type="NCBI Taxonomy" id="59924"/>
    <lineage>
        <taxon>Bacteria</taxon>
        <taxon>Bacillati</taxon>
        <taxon>Cyanobacteriota</taxon>
        <taxon>Cyanophyceae</taxon>
        <taxon>Synechococcales</taxon>
        <taxon>Prochlorococcaceae</taxon>
        <taxon>Prochlorococcus</taxon>
    </lineage>
</organism>
<protein>
    <submittedName>
        <fullName evidence="1">Uncharacterized protein</fullName>
    </submittedName>
</protein>